<dbReference type="SUPFAM" id="SSF56059">
    <property type="entry name" value="Glutathione synthetase ATP-binding domain-like"/>
    <property type="match status" value="1"/>
</dbReference>
<dbReference type="STRING" id="437022.CC99x_02299"/>
<accession>A0A0Q9YIN4</accession>
<evidence type="ECO:0000313" key="1">
    <source>
        <dbReference type="EMBL" id="KRG17554.1"/>
    </source>
</evidence>
<sequence length="252" mass="28989">MLKNKNILIINTYKDVHAIAVATAIAIKYQLNVTRWIMPTPGNIQNHSLHINNNISKWETNIASSFEFDAVWLRRIAFPKLNDPRLLDERSLMEKELRIFLTSIYSNIATPSSFWINPINSLLKENDKIHQLQLAKKVGLAIPNTLFSNDPAAIKTFIGSKKSCIYKGFSQIIWTDSVFYASRVTKNDLPDELFLQNMPGIYQEEVLKKYELRVMVLGNHTIAVKITLKSKETDYVEWGRFSDDELLRIASN</sequence>
<dbReference type="OrthoDB" id="583309at2"/>
<proteinExistence type="predicted"/>
<evidence type="ECO:0000313" key="2">
    <source>
        <dbReference type="EMBL" id="MCS5707948.1"/>
    </source>
</evidence>
<dbReference type="EMBL" id="LKHV02000001">
    <property type="protein sequence ID" value="MCS5707948.1"/>
    <property type="molecule type" value="Genomic_DNA"/>
</dbReference>
<dbReference type="EMBL" id="LKHV01000015">
    <property type="protein sequence ID" value="KRG17554.1"/>
    <property type="molecule type" value="Genomic_DNA"/>
</dbReference>
<dbReference type="RefSeq" id="WP_057625394.1">
    <property type="nucleotide sequence ID" value="NZ_LKHV02000001.1"/>
</dbReference>
<dbReference type="AlphaFoldDB" id="A0A0Q9YIN4"/>
<organism evidence="1">
    <name type="scientific">Candidatus Berkiella cookevillensis</name>
    <dbReference type="NCBI Taxonomy" id="437022"/>
    <lineage>
        <taxon>Bacteria</taxon>
        <taxon>Pseudomonadati</taxon>
        <taxon>Pseudomonadota</taxon>
        <taxon>Gammaproteobacteria</taxon>
        <taxon>Candidatus Berkiellales</taxon>
        <taxon>Candidatus Berkiellaceae</taxon>
        <taxon>Candidatus Berkiella</taxon>
    </lineage>
</organism>
<reference evidence="1" key="1">
    <citation type="submission" date="2015-09" db="EMBL/GenBank/DDBJ databases">
        <title>Draft Genome Sequences of Two Novel Amoeba-resistant Intranuclear Bacteria, Candidatus Berkiella cookevillensis and Candidatus Berkiella aquae.</title>
        <authorList>
            <person name="Mehari Y.T."/>
            <person name="Arivett B.A."/>
            <person name="Farone A.L."/>
            <person name="Gunderson J.H."/>
            <person name="Farone M.B."/>
        </authorList>
    </citation>
    <scope>NUCLEOTIDE SEQUENCE [LARGE SCALE GENOMIC DNA]</scope>
    <source>
        <strain evidence="1">CC99</strain>
    </source>
</reference>
<protein>
    <submittedName>
        <fullName evidence="1">Uncharacterized protein</fullName>
    </submittedName>
</protein>
<name>A0A0Q9YIN4_9GAMM</name>
<evidence type="ECO:0000313" key="3">
    <source>
        <dbReference type="Proteomes" id="UP000051494"/>
    </source>
</evidence>
<keyword evidence="3" id="KW-1185">Reference proteome</keyword>
<reference evidence="2" key="2">
    <citation type="journal article" date="2016" name="Genome Announc.">
        <title>Draft Genome Sequences of Two Novel Amoeba-Resistant Intranuclear Bacteria, 'Candidatus Berkiella cookevillensis' and 'Candidatus Berkiella aquae'.</title>
        <authorList>
            <person name="Mehari Y.T."/>
            <person name="Arivett B.A."/>
            <person name="Farone A.L."/>
            <person name="Gunderson J.H."/>
            <person name="Farone M.B."/>
        </authorList>
    </citation>
    <scope>NUCLEOTIDE SEQUENCE</scope>
    <source>
        <strain evidence="2">CC99</strain>
    </source>
</reference>
<dbReference type="Proteomes" id="UP000051494">
    <property type="component" value="Unassembled WGS sequence"/>
</dbReference>
<reference evidence="2" key="3">
    <citation type="submission" date="2021-06" db="EMBL/GenBank/DDBJ databases">
        <title>Genomic Description and Analysis of Intracellular Bacteria, Candidatus Berkiella cookevillensis and Candidatus Berkiella aquae.</title>
        <authorList>
            <person name="Kidane D.T."/>
            <person name="Mehari Y.T."/>
            <person name="Rice F.C."/>
            <person name="Arivett B.A."/>
            <person name="Farone A.L."/>
            <person name="Berk S.G."/>
            <person name="Farone M.B."/>
        </authorList>
    </citation>
    <scope>NUCLEOTIDE SEQUENCE</scope>
    <source>
        <strain evidence="2">CC99</strain>
    </source>
</reference>
<comment type="caution">
    <text evidence="1">The sequence shown here is derived from an EMBL/GenBank/DDBJ whole genome shotgun (WGS) entry which is preliminary data.</text>
</comment>
<gene>
    <name evidence="2" type="ORF">CC99x_003425</name>
    <name evidence="1" type="ORF">CC99x_02299</name>
</gene>